<keyword evidence="9" id="KW-1185">Reference proteome</keyword>
<evidence type="ECO:0000313" key="8">
    <source>
        <dbReference type="EMBL" id="PKR85109.1"/>
    </source>
</evidence>
<dbReference type="Proteomes" id="UP000233440">
    <property type="component" value="Unassembled WGS sequence"/>
</dbReference>
<reference evidence="8 9" key="1">
    <citation type="submission" date="2017-11" db="EMBL/GenBank/DDBJ databases">
        <title>Bacillus camelliae sp. nov., isolated from pu'er tea.</title>
        <authorList>
            <person name="Niu L."/>
        </authorList>
    </citation>
    <scope>NUCLEOTIDE SEQUENCE [LARGE SCALE GENOMIC DNA]</scope>
    <source>
        <strain evidence="8 9">7578-1</strain>
    </source>
</reference>
<comment type="subcellular location">
    <subcellularLocation>
        <location evidence="1">Cytoplasm</location>
    </subcellularLocation>
</comment>
<keyword evidence="4" id="KW-0547">Nucleotide-binding</keyword>
<evidence type="ECO:0000256" key="3">
    <source>
        <dbReference type="ARBA" id="ARBA00022490"/>
    </source>
</evidence>
<dbReference type="EMBL" id="PIQO01000006">
    <property type="protein sequence ID" value="PKR85109.1"/>
    <property type="molecule type" value="Genomic_DNA"/>
</dbReference>
<dbReference type="RefSeq" id="WP_101354089.1">
    <property type="nucleotide sequence ID" value="NZ_PIQO01000006.1"/>
</dbReference>
<keyword evidence="3" id="KW-0963">Cytoplasm</keyword>
<dbReference type="PANTHER" id="PTHR30473">
    <property type="entry name" value="PROTEIN PHOH"/>
    <property type="match status" value="1"/>
</dbReference>
<gene>
    <name evidence="8" type="ORF">CWO92_10115</name>
</gene>
<evidence type="ECO:0000259" key="7">
    <source>
        <dbReference type="Pfam" id="PF02562"/>
    </source>
</evidence>
<evidence type="ECO:0000256" key="2">
    <source>
        <dbReference type="ARBA" id="ARBA00010393"/>
    </source>
</evidence>
<evidence type="ECO:0000256" key="4">
    <source>
        <dbReference type="ARBA" id="ARBA00022741"/>
    </source>
</evidence>
<comment type="caution">
    <text evidence="8">The sequence shown here is derived from an EMBL/GenBank/DDBJ whole genome shotgun (WGS) entry which is preliminary data.</text>
</comment>
<protein>
    <recommendedName>
        <fullName evidence="6">PhoH-like protein</fullName>
    </recommendedName>
</protein>
<dbReference type="Pfam" id="PF02562">
    <property type="entry name" value="PhoH"/>
    <property type="match status" value="1"/>
</dbReference>
<dbReference type="SUPFAM" id="SSF52540">
    <property type="entry name" value="P-loop containing nucleoside triphosphate hydrolases"/>
    <property type="match status" value="1"/>
</dbReference>
<keyword evidence="5" id="KW-0067">ATP-binding</keyword>
<accession>A0A2N3LKP6</accession>
<evidence type="ECO:0000256" key="5">
    <source>
        <dbReference type="ARBA" id="ARBA00022840"/>
    </source>
</evidence>
<proteinExistence type="inferred from homology"/>
<dbReference type="PANTHER" id="PTHR30473:SF1">
    <property type="entry name" value="PHOH-LIKE PROTEIN"/>
    <property type="match status" value="1"/>
</dbReference>
<dbReference type="Gene3D" id="3.40.50.300">
    <property type="entry name" value="P-loop containing nucleotide triphosphate hydrolases"/>
    <property type="match status" value="1"/>
</dbReference>
<dbReference type="OrthoDB" id="9773137at2"/>
<dbReference type="InterPro" id="IPR027417">
    <property type="entry name" value="P-loop_NTPase"/>
</dbReference>
<dbReference type="InterPro" id="IPR003714">
    <property type="entry name" value="PhoH"/>
</dbReference>
<sequence>MSIEIITAKIQLQNPNEAISLFGISDNHLKLLEESFKVSIITRGESVHISGNTEDVERVNKILERLLLIIRKGINIGSRDVLYAIKMENQGTLEFFEEIYDEEITKNARGKSIRVKTLGQKQYITAIKKHDLVFGIGPAGTGKTYLAVVMAVHALKNGMVKKIILTRPAVEAGESLGFLPGDLKEKVDPYLRPLYDALHDILGSEHTARLIERETIEIAPLAYMRGRTLDDAFVILDEAQNTTHAQMKMFLTRLGFNSKMVITGDRTQVDLPKGAQSGLIEAEKILKDIPKISFVYLEQSDIVRHPLVAKIIDAYNQYSS</sequence>
<evidence type="ECO:0000256" key="1">
    <source>
        <dbReference type="ARBA" id="ARBA00004496"/>
    </source>
</evidence>
<feature type="domain" description="PhoH-like protein" evidence="7">
    <location>
        <begin position="113"/>
        <end position="316"/>
    </location>
</feature>
<dbReference type="FunFam" id="3.40.50.300:FF:000013">
    <property type="entry name" value="PhoH family ATPase"/>
    <property type="match status" value="1"/>
</dbReference>
<comment type="similarity">
    <text evidence="2">Belongs to the PhoH family.</text>
</comment>
<organism evidence="8 9">
    <name type="scientific">Heyndrickxia camelliae</name>
    <dbReference type="NCBI Taxonomy" id="1707093"/>
    <lineage>
        <taxon>Bacteria</taxon>
        <taxon>Bacillati</taxon>
        <taxon>Bacillota</taxon>
        <taxon>Bacilli</taxon>
        <taxon>Bacillales</taxon>
        <taxon>Bacillaceae</taxon>
        <taxon>Heyndrickxia</taxon>
    </lineage>
</organism>
<evidence type="ECO:0000313" key="9">
    <source>
        <dbReference type="Proteomes" id="UP000233440"/>
    </source>
</evidence>
<name>A0A2N3LKP6_9BACI</name>
<evidence type="ECO:0000256" key="6">
    <source>
        <dbReference type="ARBA" id="ARBA00039970"/>
    </source>
</evidence>
<dbReference type="GO" id="GO:0005829">
    <property type="term" value="C:cytosol"/>
    <property type="evidence" value="ECO:0007669"/>
    <property type="project" value="TreeGrafter"/>
</dbReference>
<dbReference type="AlphaFoldDB" id="A0A2N3LKP6"/>
<dbReference type="InterPro" id="IPR051451">
    <property type="entry name" value="PhoH2-like"/>
</dbReference>
<dbReference type="GO" id="GO:0005524">
    <property type="term" value="F:ATP binding"/>
    <property type="evidence" value="ECO:0007669"/>
    <property type="project" value="UniProtKB-KW"/>
</dbReference>